<accession>A0A5N1J1L8</accession>
<comment type="caution">
    <text evidence="2">The sequence shown here is derived from an EMBL/GenBank/DDBJ whole genome shotgun (WGS) entry which is preliminary data.</text>
</comment>
<organism evidence="2 3">
    <name type="scientific">Adhaeribacter soli</name>
    <dbReference type="NCBI Taxonomy" id="2607655"/>
    <lineage>
        <taxon>Bacteria</taxon>
        <taxon>Pseudomonadati</taxon>
        <taxon>Bacteroidota</taxon>
        <taxon>Cytophagia</taxon>
        <taxon>Cytophagales</taxon>
        <taxon>Hymenobacteraceae</taxon>
        <taxon>Adhaeribacter</taxon>
    </lineage>
</organism>
<dbReference type="Proteomes" id="UP000326570">
    <property type="component" value="Unassembled WGS sequence"/>
</dbReference>
<reference evidence="2 3" key="1">
    <citation type="submission" date="2019-09" db="EMBL/GenBank/DDBJ databases">
        <title>Genome sequence of Adhaeribacter sp. M2.</title>
        <authorList>
            <person name="Srinivasan S."/>
        </authorList>
    </citation>
    <scope>NUCLEOTIDE SEQUENCE [LARGE SCALE GENOMIC DNA]</scope>
    <source>
        <strain evidence="2 3">M2</strain>
    </source>
</reference>
<evidence type="ECO:0000313" key="3">
    <source>
        <dbReference type="Proteomes" id="UP000326570"/>
    </source>
</evidence>
<dbReference type="AlphaFoldDB" id="A0A5N1J1L8"/>
<dbReference type="EMBL" id="VTWT01000002">
    <property type="protein sequence ID" value="KAA9340683.1"/>
    <property type="molecule type" value="Genomic_DNA"/>
</dbReference>
<protein>
    <submittedName>
        <fullName evidence="2">Uncharacterized protein</fullName>
    </submittedName>
</protein>
<gene>
    <name evidence="2" type="ORF">F0P94_04450</name>
</gene>
<evidence type="ECO:0000313" key="2">
    <source>
        <dbReference type="EMBL" id="KAA9340683.1"/>
    </source>
</evidence>
<evidence type="ECO:0000256" key="1">
    <source>
        <dbReference type="SAM" id="MobiDB-lite"/>
    </source>
</evidence>
<keyword evidence="3" id="KW-1185">Reference proteome</keyword>
<feature type="region of interest" description="Disordered" evidence="1">
    <location>
        <begin position="148"/>
        <end position="170"/>
    </location>
</feature>
<name>A0A5N1J1L8_9BACT</name>
<sequence length="180" mass="20235">MMAGSNLVQAQKYRTALGVRIAKESVGLTVQQKILPKSTLEGLGMIGSREASGTLLFEQHFPIIFKGFNYYIGAGAHVGNLKDSGVFYGGDAILGLEMKLPIFRIVISGDIKPAFHANHEDWFELQRGFSVRYILVKEKKKKFRLFGNSDEDEKSGGIFNRKKKKEEPKRSFWLFGDGEE</sequence>
<proteinExistence type="predicted"/>